<dbReference type="EMBL" id="CAXKWB010056177">
    <property type="protein sequence ID" value="CAL4177963.1"/>
    <property type="molecule type" value="Genomic_DNA"/>
</dbReference>
<dbReference type="AlphaFoldDB" id="A0AAV2SCM5"/>
<dbReference type="Proteomes" id="UP001497623">
    <property type="component" value="Unassembled WGS sequence"/>
</dbReference>
<evidence type="ECO:0000256" key="1">
    <source>
        <dbReference type="SAM" id="MobiDB-lite"/>
    </source>
</evidence>
<comment type="caution">
    <text evidence="2">The sequence shown here is derived from an EMBL/GenBank/DDBJ whole genome shotgun (WGS) entry which is preliminary data.</text>
</comment>
<protein>
    <submittedName>
        <fullName evidence="2">Uncharacterized protein</fullName>
    </submittedName>
</protein>
<proteinExistence type="predicted"/>
<gene>
    <name evidence="2" type="ORF">MNOR_LOCUS34966</name>
</gene>
<organism evidence="2 3">
    <name type="scientific">Meganyctiphanes norvegica</name>
    <name type="common">Northern krill</name>
    <name type="synonym">Thysanopoda norvegica</name>
    <dbReference type="NCBI Taxonomy" id="48144"/>
    <lineage>
        <taxon>Eukaryota</taxon>
        <taxon>Metazoa</taxon>
        <taxon>Ecdysozoa</taxon>
        <taxon>Arthropoda</taxon>
        <taxon>Crustacea</taxon>
        <taxon>Multicrustacea</taxon>
        <taxon>Malacostraca</taxon>
        <taxon>Eumalacostraca</taxon>
        <taxon>Eucarida</taxon>
        <taxon>Euphausiacea</taxon>
        <taxon>Euphausiidae</taxon>
        <taxon>Meganyctiphanes</taxon>
    </lineage>
</organism>
<feature type="region of interest" description="Disordered" evidence="1">
    <location>
        <begin position="90"/>
        <end position="115"/>
    </location>
</feature>
<reference evidence="2 3" key="1">
    <citation type="submission" date="2024-05" db="EMBL/GenBank/DDBJ databases">
        <authorList>
            <person name="Wallberg A."/>
        </authorList>
    </citation>
    <scope>NUCLEOTIDE SEQUENCE [LARGE SCALE GENOMIC DNA]</scope>
</reference>
<evidence type="ECO:0000313" key="3">
    <source>
        <dbReference type="Proteomes" id="UP001497623"/>
    </source>
</evidence>
<name>A0AAV2SCM5_MEGNR</name>
<sequence length="115" mass="13805">MYRILDFLSLTLSSRESILGHFKLKLLIFHYLRYIYLRELKLLIQEGVQFFFFFFFCLIDVHYHMYRILDFLSLTFSIRSPLAVISLRNDPKATPDLKGLNSKYPKSDTYDNGHR</sequence>
<evidence type="ECO:0000313" key="2">
    <source>
        <dbReference type="EMBL" id="CAL4177963.1"/>
    </source>
</evidence>
<accession>A0AAV2SCM5</accession>
<feature type="compositionally biased region" description="Basic and acidic residues" evidence="1">
    <location>
        <begin position="105"/>
        <end position="115"/>
    </location>
</feature>
<keyword evidence="3" id="KW-1185">Reference proteome</keyword>